<feature type="transmembrane region" description="Helical" evidence="6">
    <location>
        <begin position="88"/>
        <end position="110"/>
    </location>
</feature>
<dbReference type="GO" id="GO:0005886">
    <property type="term" value="C:plasma membrane"/>
    <property type="evidence" value="ECO:0007669"/>
    <property type="project" value="UniProtKB-SubCell"/>
</dbReference>
<accession>A0A9X2DQ12</accession>
<evidence type="ECO:0000256" key="4">
    <source>
        <dbReference type="ARBA" id="ARBA00022989"/>
    </source>
</evidence>
<feature type="transmembrane region" description="Helical" evidence="6">
    <location>
        <begin position="31"/>
        <end position="49"/>
    </location>
</feature>
<evidence type="ECO:0000256" key="2">
    <source>
        <dbReference type="ARBA" id="ARBA00022475"/>
    </source>
</evidence>
<evidence type="ECO:0000313" key="8">
    <source>
        <dbReference type="Proteomes" id="UP001139179"/>
    </source>
</evidence>
<evidence type="ECO:0000256" key="1">
    <source>
        <dbReference type="ARBA" id="ARBA00004651"/>
    </source>
</evidence>
<dbReference type="Proteomes" id="UP001139179">
    <property type="component" value="Unassembled WGS sequence"/>
</dbReference>
<feature type="transmembrane region" description="Helical" evidence="6">
    <location>
        <begin position="207"/>
        <end position="227"/>
    </location>
</feature>
<dbReference type="Pfam" id="PF04172">
    <property type="entry name" value="LrgB"/>
    <property type="match status" value="1"/>
</dbReference>
<dbReference type="EMBL" id="JAMBOL010000011">
    <property type="protein sequence ID" value="MCM3714971.1"/>
    <property type="molecule type" value="Genomic_DNA"/>
</dbReference>
<keyword evidence="5 6" id="KW-0472">Membrane</keyword>
<feature type="transmembrane region" description="Helical" evidence="6">
    <location>
        <begin position="144"/>
        <end position="167"/>
    </location>
</feature>
<dbReference type="InterPro" id="IPR007300">
    <property type="entry name" value="CidB/LrgB"/>
</dbReference>
<name>A0A9X2DQ12_9BACI</name>
<keyword evidence="8" id="KW-1185">Reference proteome</keyword>
<dbReference type="AlphaFoldDB" id="A0A9X2DQ12"/>
<evidence type="ECO:0000256" key="5">
    <source>
        <dbReference type="ARBA" id="ARBA00023136"/>
    </source>
</evidence>
<evidence type="ECO:0000256" key="6">
    <source>
        <dbReference type="SAM" id="Phobius"/>
    </source>
</evidence>
<proteinExistence type="predicted"/>
<dbReference type="PANTHER" id="PTHR30249">
    <property type="entry name" value="PUTATIVE SEROTONIN TRANSPORTER"/>
    <property type="match status" value="1"/>
</dbReference>
<keyword evidence="4 6" id="KW-1133">Transmembrane helix</keyword>
<protein>
    <submittedName>
        <fullName evidence="7">LrgB family protein</fullName>
    </submittedName>
</protein>
<dbReference type="PANTHER" id="PTHR30249:SF17">
    <property type="entry name" value="HOLIN-LIKE PROTEIN CIDB"/>
    <property type="match status" value="1"/>
</dbReference>
<gene>
    <name evidence="7" type="ORF">M3202_12855</name>
</gene>
<evidence type="ECO:0000313" key="7">
    <source>
        <dbReference type="EMBL" id="MCM3714971.1"/>
    </source>
</evidence>
<keyword evidence="3 6" id="KW-0812">Transmembrane</keyword>
<organism evidence="7 8">
    <name type="scientific">Halalkalibacter oceani</name>
    <dbReference type="NCBI Taxonomy" id="1653776"/>
    <lineage>
        <taxon>Bacteria</taxon>
        <taxon>Bacillati</taxon>
        <taxon>Bacillota</taxon>
        <taxon>Bacilli</taxon>
        <taxon>Bacillales</taxon>
        <taxon>Bacillaceae</taxon>
        <taxon>Halalkalibacter</taxon>
    </lineage>
</organism>
<evidence type="ECO:0000256" key="3">
    <source>
        <dbReference type="ARBA" id="ARBA00022692"/>
    </source>
</evidence>
<dbReference type="RefSeq" id="WP_251223740.1">
    <property type="nucleotide sequence ID" value="NZ_JAMBOL010000011.1"/>
</dbReference>
<keyword evidence="2" id="KW-1003">Cell membrane</keyword>
<comment type="subcellular location">
    <subcellularLocation>
        <location evidence="1">Cell membrane</location>
        <topology evidence="1">Multi-pass membrane protein</topology>
    </subcellularLocation>
</comment>
<sequence>MLFLQILLSISATIAAYIGAKELYRRFPYPFMLPVLVGTIILILLLLLFQISFETYYTGGQWLEKLLGPAVVALAYPLYKQMQMLRNYFWPIVVSVFIGALVGMTSGLLLTKWGGFDAELVYSIVPKSVTAPIAMDMATTLGGIAPLAAVLVMVAGVGGSVLAPYCFTWFHIKNDVSKGVAIGSASHAIGTAKAIENSEQEGAASSVAMTLSAIIVSVMGPMLVFLFY</sequence>
<reference evidence="7" key="1">
    <citation type="submission" date="2022-05" db="EMBL/GenBank/DDBJ databases">
        <title>Comparative Genomics of Spacecraft Associated Microbes.</title>
        <authorList>
            <person name="Tran M.T."/>
            <person name="Wright A."/>
            <person name="Seuylemezian A."/>
            <person name="Eisen J."/>
            <person name="Coil D."/>
        </authorList>
    </citation>
    <scope>NUCLEOTIDE SEQUENCE</scope>
    <source>
        <strain evidence="7">214.1.1</strain>
    </source>
</reference>
<comment type="caution">
    <text evidence="7">The sequence shown here is derived from an EMBL/GenBank/DDBJ whole genome shotgun (WGS) entry which is preliminary data.</text>
</comment>